<dbReference type="STRING" id="1121130.GCA_000519105_01389"/>
<dbReference type="InterPro" id="IPR000014">
    <property type="entry name" value="PAS"/>
</dbReference>
<keyword evidence="7" id="KW-0902">Two-component regulatory system</keyword>
<keyword evidence="6 11" id="KW-0067">ATP-binding</keyword>
<evidence type="ECO:0000256" key="4">
    <source>
        <dbReference type="ARBA" id="ARBA00022741"/>
    </source>
</evidence>
<keyword evidence="8" id="KW-0472">Membrane</keyword>
<sequence>MIRNITLRILAYLLLLIVLVVATCYFLSEGEYIPGVATSILAVGCCFRVVWNVRSVNRKLAYFFQALENDDYSIHFPEYGGSHSERFLNGVLNRIKDILQNTRLEIQQREQFYELIINSVSSGIVALDERGFVTQNNQIALKLLGLEIFTHVNQLERVSPALKLLVTEIRPGESRRVTFTNERGSVQLLVSASRILLKDKPITLLVMNDIENELDEKEIDSWVRLIRVLSHEIMNSIAPVTSLSDTLLSMHSDPEITPDDLKRNTENGLKVISETGKGLISFVESYRKFTRIPRPERELINLNEFIQRAVILSSTEPNFPEVTIDVCIEPEDLKVFADPNLMGQVLLNLMKNAFYALRGREDAHITLSAEHGPTGKVLIRVRDNGPGISPEIMNEIFVPFFTTKEEGSGIGLSVSRQIMRMHGGNLKVSSIEGKETVFTIII</sequence>
<dbReference type="InterPro" id="IPR003594">
    <property type="entry name" value="HATPase_dom"/>
</dbReference>
<dbReference type="EC" id="2.7.13.3" evidence="2"/>
<evidence type="ECO:0000313" key="11">
    <source>
        <dbReference type="EMBL" id="RGV32382.1"/>
    </source>
</evidence>
<dbReference type="InterPro" id="IPR005467">
    <property type="entry name" value="His_kinase_dom"/>
</dbReference>
<reference evidence="11 12" key="1">
    <citation type="submission" date="2018-08" db="EMBL/GenBank/DDBJ databases">
        <title>A genome reference for cultivated species of the human gut microbiota.</title>
        <authorList>
            <person name="Zou Y."/>
            <person name="Xue W."/>
            <person name="Luo G."/>
        </authorList>
    </citation>
    <scope>NUCLEOTIDE SEQUENCE [LARGE SCALE GENOMIC DNA]</scope>
    <source>
        <strain evidence="11 12">AF14-49</strain>
    </source>
</reference>
<keyword evidence="8" id="KW-1133">Transmembrane helix</keyword>
<dbReference type="PANTHER" id="PTHR43065">
    <property type="entry name" value="SENSOR HISTIDINE KINASE"/>
    <property type="match status" value="1"/>
</dbReference>
<keyword evidence="8" id="KW-0812">Transmembrane</keyword>
<dbReference type="PROSITE" id="PS50109">
    <property type="entry name" value="HIS_KIN"/>
    <property type="match status" value="1"/>
</dbReference>
<comment type="caution">
    <text evidence="11">The sequence shown here is derived from an EMBL/GenBank/DDBJ whole genome shotgun (WGS) entry which is preliminary data.</text>
</comment>
<evidence type="ECO:0000256" key="3">
    <source>
        <dbReference type="ARBA" id="ARBA00022679"/>
    </source>
</evidence>
<proteinExistence type="predicted"/>
<keyword evidence="5" id="KW-0418">Kinase</keyword>
<dbReference type="PRINTS" id="PR00344">
    <property type="entry name" value="BCTRLSENSOR"/>
</dbReference>
<dbReference type="GO" id="GO:0004673">
    <property type="term" value="F:protein histidine kinase activity"/>
    <property type="evidence" value="ECO:0007669"/>
    <property type="project" value="UniProtKB-EC"/>
</dbReference>
<feature type="transmembrane region" description="Helical" evidence="8">
    <location>
        <begin position="34"/>
        <end position="51"/>
    </location>
</feature>
<feature type="transmembrane region" description="Helical" evidence="8">
    <location>
        <begin position="9"/>
        <end position="28"/>
    </location>
</feature>
<dbReference type="SMART" id="SM00387">
    <property type="entry name" value="HATPase_c"/>
    <property type="match status" value="1"/>
</dbReference>
<keyword evidence="3" id="KW-0808">Transferase</keyword>
<comment type="catalytic activity">
    <reaction evidence="1">
        <text>ATP + protein L-histidine = ADP + protein N-phospho-L-histidine.</text>
        <dbReference type="EC" id="2.7.13.3"/>
    </reaction>
</comment>
<evidence type="ECO:0000256" key="1">
    <source>
        <dbReference type="ARBA" id="ARBA00000085"/>
    </source>
</evidence>
<dbReference type="InterPro" id="IPR036890">
    <property type="entry name" value="HATPase_C_sf"/>
</dbReference>
<feature type="domain" description="PAS" evidence="10">
    <location>
        <begin position="109"/>
        <end position="147"/>
    </location>
</feature>
<dbReference type="SUPFAM" id="SSF55785">
    <property type="entry name" value="PYP-like sensor domain (PAS domain)"/>
    <property type="match status" value="1"/>
</dbReference>
<dbReference type="PROSITE" id="PS50112">
    <property type="entry name" value="PAS"/>
    <property type="match status" value="1"/>
</dbReference>
<dbReference type="PANTHER" id="PTHR43065:SF46">
    <property type="entry name" value="C4-DICARBOXYLATE TRANSPORT SENSOR PROTEIN DCTB"/>
    <property type="match status" value="1"/>
</dbReference>
<evidence type="ECO:0000256" key="8">
    <source>
        <dbReference type="SAM" id="Phobius"/>
    </source>
</evidence>
<evidence type="ECO:0000256" key="6">
    <source>
        <dbReference type="ARBA" id="ARBA00022840"/>
    </source>
</evidence>
<evidence type="ECO:0000313" key="12">
    <source>
        <dbReference type="Proteomes" id="UP000283589"/>
    </source>
</evidence>
<dbReference type="InterPro" id="IPR004358">
    <property type="entry name" value="Sig_transdc_His_kin-like_C"/>
</dbReference>
<evidence type="ECO:0000259" key="10">
    <source>
        <dbReference type="PROSITE" id="PS50112"/>
    </source>
</evidence>
<dbReference type="EMBL" id="QRZA01000021">
    <property type="protein sequence ID" value="RGV32382.1"/>
    <property type="molecule type" value="Genomic_DNA"/>
</dbReference>
<dbReference type="Proteomes" id="UP000283589">
    <property type="component" value="Unassembled WGS sequence"/>
</dbReference>
<dbReference type="GO" id="GO:0005524">
    <property type="term" value="F:ATP binding"/>
    <property type="evidence" value="ECO:0007669"/>
    <property type="project" value="UniProtKB-KW"/>
</dbReference>
<dbReference type="Gene3D" id="3.30.565.10">
    <property type="entry name" value="Histidine kinase-like ATPase, C-terminal domain"/>
    <property type="match status" value="1"/>
</dbReference>
<keyword evidence="4" id="KW-0547">Nucleotide-binding</keyword>
<evidence type="ECO:0000256" key="7">
    <source>
        <dbReference type="ARBA" id="ARBA00023012"/>
    </source>
</evidence>
<dbReference type="Pfam" id="PF02518">
    <property type="entry name" value="HATPase_c"/>
    <property type="match status" value="1"/>
</dbReference>
<evidence type="ECO:0000259" key="9">
    <source>
        <dbReference type="PROSITE" id="PS50109"/>
    </source>
</evidence>
<dbReference type="AlphaFoldDB" id="A0A412WXR5"/>
<name>A0A412WXR5_9BACT</name>
<dbReference type="GO" id="GO:0000160">
    <property type="term" value="P:phosphorelay signal transduction system"/>
    <property type="evidence" value="ECO:0007669"/>
    <property type="project" value="UniProtKB-KW"/>
</dbReference>
<dbReference type="RefSeq" id="WP_118260998.1">
    <property type="nucleotide sequence ID" value="NZ_CALBWO010000010.1"/>
</dbReference>
<organism evidence="11 12">
    <name type="scientific">Butyricimonas virosa</name>
    <dbReference type="NCBI Taxonomy" id="544645"/>
    <lineage>
        <taxon>Bacteria</taxon>
        <taxon>Pseudomonadati</taxon>
        <taxon>Bacteroidota</taxon>
        <taxon>Bacteroidia</taxon>
        <taxon>Bacteroidales</taxon>
        <taxon>Odoribacteraceae</taxon>
        <taxon>Butyricimonas</taxon>
    </lineage>
</organism>
<dbReference type="InterPro" id="IPR035965">
    <property type="entry name" value="PAS-like_dom_sf"/>
</dbReference>
<gene>
    <name evidence="11" type="ORF">DWW18_14170</name>
</gene>
<feature type="domain" description="Histidine kinase" evidence="9">
    <location>
        <begin position="228"/>
        <end position="442"/>
    </location>
</feature>
<evidence type="ECO:0000256" key="5">
    <source>
        <dbReference type="ARBA" id="ARBA00022777"/>
    </source>
</evidence>
<dbReference type="Gene3D" id="3.30.450.20">
    <property type="entry name" value="PAS domain"/>
    <property type="match status" value="1"/>
</dbReference>
<evidence type="ECO:0000256" key="2">
    <source>
        <dbReference type="ARBA" id="ARBA00012438"/>
    </source>
</evidence>
<dbReference type="SUPFAM" id="SSF55874">
    <property type="entry name" value="ATPase domain of HSP90 chaperone/DNA topoisomerase II/histidine kinase"/>
    <property type="match status" value="1"/>
</dbReference>
<protein>
    <recommendedName>
        <fullName evidence="2">histidine kinase</fullName>
        <ecNumber evidence="2">2.7.13.3</ecNumber>
    </recommendedName>
</protein>
<accession>A0A412WXR5</accession>